<keyword evidence="5" id="KW-0238">DNA-binding</keyword>
<comment type="caution">
    <text evidence="10">The sequence shown here is derived from an EMBL/GenBank/DDBJ whole genome shotgun (WGS) entry which is preliminary data.</text>
</comment>
<keyword evidence="1" id="KW-0963">Cytoplasm</keyword>
<dbReference type="PROSITE" id="PS50110">
    <property type="entry name" value="RESPONSE_REGULATORY"/>
    <property type="match status" value="1"/>
</dbReference>
<dbReference type="CDD" id="cd17536">
    <property type="entry name" value="REC_YesN-like"/>
    <property type="match status" value="1"/>
</dbReference>
<dbReference type="GO" id="GO:0003700">
    <property type="term" value="F:DNA-binding transcription factor activity"/>
    <property type="evidence" value="ECO:0007669"/>
    <property type="project" value="InterPro"/>
</dbReference>
<dbReference type="EMBL" id="JAEEGC010000132">
    <property type="protein sequence ID" value="MBV7275656.1"/>
    <property type="molecule type" value="Genomic_DNA"/>
</dbReference>
<dbReference type="SMART" id="SM00342">
    <property type="entry name" value="HTH_ARAC"/>
    <property type="match status" value="1"/>
</dbReference>
<gene>
    <name evidence="10" type="ORF">I6U48_22420</name>
</gene>
<dbReference type="GO" id="GO:0000160">
    <property type="term" value="P:phosphorelay signal transduction system"/>
    <property type="evidence" value="ECO:0007669"/>
    <property type="project" value="UniProtKB-KW"/>
</dbReference>
<evidence type="ECO:0000256" key="2">
    <source>
        <dbReference type="ARBA" id="ARBA00022553"/>
    </source>
</evidence>
<dbReference type="Pfam" id="PF00072">
    <property type="entry name" value="Response_reg"/>
    <property type="match status" value="1"/>
</dbReference>
<evidence type="ECO:0000256" key="3">
    <source>
        <dbReference type="ARBA" id="ARBA00023012"/>
    </source>
</evidence>
<dbReference type="InterPro" id="IPR018062">
    <property type="entry name" value="HTH_AraC-typ_CS"/>
</dbReference>
<accession>A0A949U1F7</accession>
<feature type="modified residue" description="4-aspartylphosphate" evidence="7">
    <location>
        <position position="55"/>
    </location>
</feature>
<keyword evidence="6" id="KW-0804">Transcription</keyword>
<feature type="domain" description="HTH araC/xylS-type" evidence="8">
    <location>
        <begin position="299"/>
        <end position="398"/>
    </location>
</feature>
<dbReference type="PROSITE" id="PS01124">
    <property type="entry name" value="HTH_ARAC_FAMILY_2"/>
    <property type="match status" value="1"/>
</dbReference>
<name>A0A949U1F7_9CLOT</name>
<dbReference type="Pfam" id="PF12833">
    <property type="entry name" value="HTH_18"/>
    <property type="match status" value="1"/>
</dbReference>
<evidence type="ECO:0000256" key="6">
    <source>
        <dbReference type="ARBA" id="ARBA00023163"/>
    </source>
</evidence>
<dbReference type="GO" id="GO:0043565">
    <property type="term" value="F:sequence-specific DNA binding"/>
    <property type="evidence" value="ECO:0007669"/>
    <property type="project" value="InterPro"/>
</dbReference>
<dbReference type="RefSeq" id="WP_218322708.1">
    <property type="nucleotide sequence ID" value="NZ_JAEEGC010000132.1"/>
</dbReference>
<evidence type="ECO:0000259" key="9">
    <source>
        <dbReference type="PROSITE" id="PS50110"/>
    </source>
</evidence>
<keyword evidence="3" id="KW-0902">Two-component regulatory system</keyword>
<dbReference type="InterPro" id="IPR001789">
    <property type="entry name" value="Sig_transdc_resp-reg_receiver"/>
</dbReference>
<evidence type="ECO:0000313" key="10">
    <source>
        <dbReference type="EMBL" id="MBV7275656.1"/>
    </source>
</evidence>
<dbReference type="PROSITE" id="PS00041">
    <property type="entry name" value="HTH_ARAC_FAMILY_1"/>
    <property type="match status" value="1"/>
</dbReference>
<dbReference type="AlphaFoldDB" id="A0A949U1F7"/>
<dbReference type="SMART" id="SM00448">
    <property type="entry name" value="REC"/>
    <property type="match status" value="1"/>
</dbReference>
<dbReference type="PANTHER" id="PTHR42713">
    <property type="entry name" value="HISTIDINE KINASE-RELATED"/>
    <property type="match status" value="1"/>
</dbReference>
<dbReference type="InterPro" id="IPR018060">
    <property type="entry name" value="HTH_AraC"/>
</dbReference>
<protein>
    <submittedName>
        <fullName evidence="10">Response regulator</fullName>
    </submittedName>
</protein>
<evidence type="ECO:0000259" key="8">
    <source>
        <dbReference type="PROSITE" id="PS01124"/>
    </source>
</evidence>
<evidence type="ECO:0000256" key="5">
    <source>
        <dbReference type="ARBA" id="ARBA00023125"/>
    </source>
</evidence>
<evidence type="ECO:0000256" key="1">
    <source>
        <dbReference type="ARBA" id="ARBA00022490"/>
    </source>
</evidence>
<dbReference type="InterPro" id="IPR051552">
    <property type="entry name" value="HptR"/>
</dbReference>
<feature type="domain" description="Response regulatory" evidence="9">
    <location>
        <begin position="3"/>
        <end position="120"/>
    </location>
</feature>
<evidence type="ECO:0000256" key="4">
    <source>
        <dbReference type="ARBA" id="ARBA00023015"/>
    </source>
</evidence>
<dbReference type="PANTHER" id="PTHR42713:SF3">
    <property type="entry name" value="TRANSCRIPTIONAL REGULATORY PROTEIN HPTR"/>
    <property type="match status" value="1"/>
</dbReference>
<dbReference type="Proteomes" id="UP000694308">
    <property type="component" value="Unassembled WGS sequence"/>
</dbReference>
<proteinExistence type="predicted"/>
<keyword evidence="4" id="KW-0805">Transcription regulation</keyword>
<keyword evidence="11" id="KW-1185">Reference proteome</keyword>
<evidence type="ECO:0000256" key="7">
    <source>
        <dbReference type="PROSITE-ProRule" id="PRU00169"/>
    </source>
</evidence>
<sequence>MFKLLIADDEARIRKGLKNSLNWSDMNIEIVGEAEDGEIALKIIEDKKPDIILIDICMPFLNGLDLIEKIKSSVSNSIIIIISGYDEFSYAQRALKLRVFDYILKPVDSKMLEGVILRATKELNKFQEKRNYLEWTNKHLEENSSALKQSFLNNWLSGKLTHEQLIDELDFFNINIGKDVGLIVIKVVERLALGVAIKSWDKKMLNFAIINIACEVLNKPEPILTFTDDDGNIVVIMNIDQNKSWHNVGALIEEKIYDYLHYTAIVDQKKVSNILTVRDCYISLINDINKKTQYKPVVLLVMKYICKNYCVNDLNLEKVSKEFNVSSSYLSKLLKQQIGMSFIDYVTSVRINKAMCIMEDPTVKIYEVAELVGYSNQHYFCKAFKKIMGFPPTEFRGGISN</sequence>
<reference evidence="10" key="1">
    <citation type="submission" date="2020-12" db="EMBL/GenBank/DDBJ databases">
        <title>Clostridium thailandense sp. nov., a novel acetogenic bacterium isolated from peat land soil in Thailand.</title>
        <authorList>
            <person name="Chaikitkaew S."/>
            <person name="Birkeland N.K."/>
        </authorList>
    </citation>
    <scope>NUCLEOTIDE SEQUENCE</scope>
    <source>
        <strain evidence="10">PL3</strain>
    </source>
</reference>
<organism evidence="10 11">
    <name type="scientific">Clostridium thailandense</name>
    <dbReference type="NCBI Taxonomy" id="2794346"/>
    <lineage>
        <taxon>Bacteria</taxon>
        <taxon>Bacillati</taxon>
        <taxon>Bacillota</taxon>
        <taxon>Clostridia</taxon>
        <taxon>Eubacteriales</taxon>
        <taxon>Clostridiaceae</taxon>
        <taxon>Clostridium</taxon>
    </lineage>
</organism>
<evidence type="ECO:0000313" key="11">
    <source>
        <dbReference type="Proteomes" id="UP000694308"/>
    </source>
</evidence>
<keyword evidence="2 7" id="KW-0597">Phosphoprotein</keyword>